<keyword evidence="1" id="KW-0812">Transmembrane</keyword>
<keyword evidence="1" id="KW-1133">Transmembrane helix</keyword>
<organism evidence="2">
    <name type="scientific">Terrestrivirus sp</name>
    <dbReference type="NCBI Taxonomy" id="2487775"/>
    <lineage>
        <taxon>Viruses</taxon>
        <taxon>Varidnaviria</taxon>
        <taxon>Bamfordvirae</taxon>
        <taxon>Nucleocytoviricota</taxon>
        <taxon>Megaviricetes</taxon>
        <taxon>Imitervirales</taxon>
        <taxon>Mimiviridae</taxon>
        <taxon>Klosneuvirinae</taxon>
    </lineage>
</organism>
<feature type="transmembrane region" description="Helical" evidence="1">
    <location>
        <begin position="119"/>
        <end position="139"/>
    </location>
</feature>
<feature type="transmembrane region" description="Helical" evidence="1">
    <location>
        <begin position="6"/>
        <end position="26"/>
    </location>
</feature>
<feature type="transmembrane region" description="Helical" evidence="1">
    <location>
        <begin position="38"/>
        <end position="58"/>
    </location>
</feature>
<gene>
    <name evidence="2" type="ORF">Terrestrivirus2_138</name>
</gene>
<protein>
    <recommendedName>
        <fullName evidence="3">TLC domain-containing protein</fullName>
    </recommendedName>
</protein>
<evidence type="ECO:0008006" key="3">
    <source>
        <dbReference type="Google" id="ProtNLM"/>
    </source>
</evidence>
<reference evidence="2" key="1">
    <citation type="submission" date="2018-10" db="EMBL/GenBank/DDBJ databases">
        <title>Hidden diversity of soil giant viruses.</title>
        <authorList>
            <person name="Schulz F."/>
            <person name="Alteio L."/>
            <person name="Goudeau D."/>
            <person name="Ryan E.M."/>
            <person name="Malmstrom R.R."/>
            <person name="Blanchard J."/>
            <person name="Woyke T."/>
        </authorList>
    </citation>
    <scope>NUCLEOTIDE SEQUENCE</scope>
    <source>
        <strain evidence="2">TEV1</strain>
    </source>
</reference>
<proteinExistence type="predicted"/>
<feature type="transmembrane region" description="Helical" evidence="1">
    <location>
        <begin position="70"/>
        <end position="98"/>
    </location>
</feature>
<keyword evidence="1" id="KW-0472">Membrane</keyword>
<dbReference type="EMBL" id="MK071980">
    <property type="protein sequence ID" value="AYV75630.1"/>
    <property type="molecule type" value="Genomic_DNA"/>
</dbReference>
<feature type="transmembrane region" description="Helical" evidence="1">
    <location>
        <begin position="145"/>
        <end position="167"/>
    </location>
</feature>
<sequence>MAFHEVFRSISCAFITLFALYNVITINDHNYDLKYKNFRIEMLIRIMLMYTMIDLIYMKTTQNKRIELKFHHYFVIVISLISLLTGMLCIHLNIAYIAEAVSIFNFSRYVYQFDETVDLFHSIYKITILLLVRYPLWYFLFGLDYGIFTIVKLFIVIMCMLDTYWIYGNFMKILSILYKNDKKLTNKIHLLGTNLKIQLKGLL</sequence>
<evidence type="ECO:0000256" key="1">
    <source>
        <dbReference type="SAM" id="Phobius"/>
    </source>
</evidence>
<evidence type="ECO:0000313" key="2">
    <source>
        <dbReference type="EMBL" id="AYV75630.1"/>
    </source>
</evidence>
<accession>A0A3G4ZLA3</accession>
<name>A0A3G4ZLA3_9VIRU</name>